<dbReference type="RefSeq" id="WP_211012865.1">
    <property type="nucleotide sequence ID" value="NZ_JASJUT010000014.1"/>
</dbReference>
<keyword evidence="2" id="KW-1185">Reference proteome</keyword>
<evidence type="ECO:0000313" key="2">
    <source>
        <dbReference type="Proteomes" id="UP001231915"/>
    </source>
</evidence>
<reference evidence="1 2" key="1">
    <citation type="submission" date="2023-05" db="EMBL/GenBank/DDBJ databases">
        <title>Pseudoalteromonas ardens sp. nov., Pseudoalteromonas obscura sp. nov., and Pseudoalteromonas umbrosa sp. nov., isolated from the coral Montipora capitata.</title>
        <authorList>
            <person name="Thomas E.M."/>
            <person name="Smith E.M."/>
            <person name="Papke E."/>
            <person name="Shlafstein M.D."/>
            <person name="Oline D.K."/>
            <person name="Videau P."/>
            <person name="Saw J.H."/>
            <person name="Strangman W.K."/>
            <person name="Ushijima B."/>
        </authorList>
    </citation>
    <scope>NUCLEOTIDE SEQUENCE [LARGE SCALE GENOMIC DNA]</scope>
    <source>
        <strain evidence="1 2">P94</strain>
    </source>
</reference>
<dbReference type="Proteomes" id="UP001231915">
    <property type="component" value="Unassembled WGS sequence"/>
</dbReference>
<gene>
    <name evidence="1" type="ORF">QNM18_24145</name>
</gene>
<sequence>MATKDPTVNKQITDSITQVNTKVLADNPAMAMGNLYASMGAALSNAGNNATNAQQQAAITVQAATIQGVNALGAVGSAVLGRAAAAITEKDGDQ</sequence>
<organism evidence="1 2">
    <name type="scientific">Pseudoalteromonas obscura</name>
    <dbReference type="NCBI Taxonomy" id="3048491"/>
    <lineage>
        <taxon>Bacteria</taxon>
        <taxon>Pseudomonadati</taxon>
        <taxon>Pseudomonadota</taxon>
        <taxon>Gammaproteobacteria</taxon>
        <taxon>Alteromonadales</taxon>
        <taxon>Pseudoalteromonadaceae</taxon>
        <taxon>Pseudoalteromonas</taxon>
    </lineage>
</organism>
<dbReference type="InterPro" id="IPR021070">
    <property type="entry name" value="Killing_trait_RebB"/>
</dbReference>
<comment type="caution">
    <text evidence="1">The sequence shown here is derived from an EMBL/GenBank/DDBJ whole genome shotgun (WGS) entry which is preliminary data.</text>
</comment>
<protein>
    <submittedName>
        <fullName evidence="1">RebB family R body protein</fullName>
    </submittedName>
</protein>
<dbReference type="Pfam" id="PF11747">
    <property type="entry name" value="RebB"/>
    <property type="match status" value="1"/>
</dbReference>
<accession>A0ABT7ESX0</accession>
<proteinExistence type="predicted"/>
<evidence type="ECO:0000313" key="1">
    <source>
        <dbReference type="EMBL" id="MDK2598152.1"/>
    </source>
</evidence>
<name>A0ABT7ESX0_9GAMM</name>
<dbReference type="EMBL" id="JASJUT010000014">
    <property type="protein sequence ID" value="MDK2598152.1"/>
    <property type="molecule type" value="Genomic_DNA"/>
</dbReference>